<name>A0A4Y2AQF4_ARAVE</name>
<protein>
    <recommendedName>
        <fullName evidence="3">Reverse transcriptase domain-containing protein</fullName>
    </recommendedName>
</protein>
<proteinExistence type="predicted"/>
<reference evidence="1 2" key="1">
    <citation type="journal article" date="2019" name="Sci. Rep.">
        <title>Orb-weaving spider Araneus ventricosus genome elucidates the spidroin gene catalogue.</title>
        <authorList>
            <person name="Kono N."/>
            <person name="Nakamura H."/>
            <person name="Ohtoshi R."/>
            <person name="Moran D.A.P."/>
            <person name="Shinohara A."/>
            <person name="Yoshida Y."/>
            <person name="Fujiwara M."/>
            <person name="Mori M."/>
            <person name="Tomita M."/>
            <person name="Arakawa K."/>
        </authorList>
    </citation>
    <scope>NUCLEOTIDE SEQUENCE [LARGE SCALE GENOMIC DNA]</scope>
</reference>
<dbReference type="Proteomes" id="UP000499080">
    <property type="component" value="Unassembled WGS sequence"/>
</dbReference>
<dbReference type="AlphaFoldDB" id="A0A4Y2AQF4"/>
<evidence type="ECO:0000313" key="1">
    <source>
        <dbReference type="EMBL" id="GBL81990.1"/>
    </source>
</evidence>
<evidence type="ECO:0008006" key="3">
    <source>
        <dbReference type="Google" id="ProtNLM"/>
    </source>
</evidence>
<gene>
    <name evidence="1" type="ORF">AVEN_50567_1</name>
</gene>
<dbReference type="EMBL" id="BGPR01000027">
    <property type="protein sequence ID" value="GBL81990.1"/>
    <property type="molecule type" value="Genomic_DNA"/>
</dbReference>
<sequence>MNQLLNINSDSYFVESSADDLALVSAGRVRKELENNTNNALNMTSDKLKELELYLSVEKCQGLAFVSNTHYCQRCAQNVFNRNPIFKINGKSIKIGNSLKYLGGMLDSSLTWSIYIMSLHIKIYNLTNNFNKIIKRNCSVDINLIKTWYLTVIERALLYGAGVCGGALMVEQIKRLYTIQRVFC</sequence>
<accession>A0A4Y2AQF4</accession>
<comment type="caution">
    <text evidence="1">The sequence shown here is derived from an EMBL/GenBank/DDBJ whole genome shotgun (WGS) entry which is preliminary data.</text>
</comment>
<organism evidence="1 2">
    <name type="scientific">Araneus ventricosus</name>
    <name type="common">Orbweaver spider</name>
    <name type="synonym">Epeira ventricosa</name>
    <dbReference type="NCBI Taxonomy" id="182803"/>
    <lineage>
        <taxon>Eukaryota</taxon>
        <taxon>Metazoa</taxon>
        <taxon>Ecdysozoa</taxon>
        <taxon>Arthropoda</taxon>
        <taxon>Chelicerata</taxon>
        <taxon>Arachnida</taxon>
        <taxon>Araneae</taxon>
        <taxon>Araneomorphae</taxon>
        <taxon>Entelegynae</taxon>
        <taxon>Araneoidea</taxon>
        <taxon>Araneidae</taxon>
        <taxon>Araneus</taxon>
    </lineage>
</organism>
<evidence type="ECO:0000313" key="2">
    <source>
        <dbReference type="Proteomes" id="UP000499080"/>
    </source>
</evidence>
<keyword evidence="2" id="KW-1185">Reference proteome</keyword>